<protein>
    <submittedName>
        <fullName evidence="2">Alpha/beta fold hydrolase</fullName>
    </submittedName>
</protein>
<dbReference type="PANTHER" id="PTHR11614">
    <property type="entry name" value="PHOSPHOLIPASE-RELATED"/>
    <property type="match status" value="1"/>
</dbReference>
<evidence type="ECO:0000313" key="2">
    <source>
        <dbReference type="EMBL" id="GAA1654568.1"/>
    </source>
</evidence>
<dbReference type="GO" id="GO:0016787">
    <property type="term" value="F:hydrolase activity"/>
    <property type="evidence" value="ECO:0007669"/>
    <property type="project" value="UniProtKB-KW"/>
</dbReference>
<dbReference type="InterPro" id="IPR029058">
    <property type="entry name" value="AB_hydrolase_fold"/>
</dbReference>
<reference evidence="2 3" key="1">
    <citation type="journal article" date="2019" name="Int. J. Syst. Evol. Microbiol.">
        <title>The Global Catalogue of Microorganisms (GCM) 10K type strain sequencing project: providing services to taxonomists for standard genome sequencing and annotation.</title>
        <authorList>
            <consortium name="The Broad Institute Genomics Platform"/>
            <consortium name="The Broad Institute Genome Sequencing Center for Infectious Disease"/>
            <person name="Wu L."/>
            <person name="Ma J."/>
        </authorList>
    </citation>
    <scope>NUCLEOTIDE SEQUENCE [LARGE SCALE GENOMIC DNA]</scope>
    <source>
        <strain evidence="2 3">JCM 14306</strain>
    </source>
</reference>
<dbReference type="InterPro" id="IPR051044">
    <property type="entry name" value="MAG_DAG_Lipase"/>
</dbReference>
<dbReference type="InterPro" id="IPR012354">
    <property type="entry name" value="Esterase_lipase"/>
</dbReference>
<evidence type="ECO:0000259" key="1">
    <source>
        <dbReference type="Pfam" id="PF12146"/>
    </source>
</evidence>
<organism evidence="2 3">
    <name type="scientific">Kribbella alba</name>
    <dbReference type="NCBI Taxonomy" id="190197"/>
    <lineage>
        <taxon>Bacteria</taxon>
        <taxon>Bacillati</taxon>
        <taxon>Actinomycetota</taxon>
        <taxon>Actinomycetes</taxon>
        <taxon>Propionibacteriales</taxon>
        <taxon>Kribbellaceae</taxon>
        <taxon>Kribbella</taxon>
    </lineage>
</organism>
<dbReference type="SUPFAM" id="SSF53474">
    <property type="entry name" value="alpha/beta-Hydrolases"/>
    <property type="match status" value="1"/>
</dbReference>
<comment type="caution">
    <text evidence="2">The sequence shown here is derived from an EMBL/GenBank/DDBJ whole genome shotgun (WGS) entry which is preliminary data.</text>
</comment>
<sequence>MPVQAHAEEFRSPGSGENAATGILLSHGFTGSPRSMRPFAEHLAAEGHGVAVPRLPGHGTDWREMNTTRWQDWYAVLDNELERLRKEHDRVFVAGLSMGGCLVLRLAEQHGADISGVIVVNPSVRTDDKRLALLPILQRLVPSFPGISNDIKKPGVDEGAYDRMPLRALYSLSQLWRITREDLPKVTQPLLLFRSTVDHVVEPSSGRAVLASISSRDVTETLLENSYHVATLDNDAPRIFADSTAFIRRLSTQRMGTDA</sequence>
<dbReference type="EMBL" id="BAAANE010000009">
    <property type="protein sequence ID" value="GAA1654568.1"/>
    <property type="molecule type" value="Genomic_DNA"/>
</dbReference>
<keyword evidence="3" id="KW-1185">Reference proteome</keyword>
<name>A0ABN2FN29_9ACTN</name>
<feature type="domain" description="Serine aminopeptidase S33" evidence="1">
    <location>
        <begin position="23"/>
        <end position="233"/>
    </location>
</feature>
<proteinExistence type="predicted"/>
<evidence type="ECO:0000313" key="3">
    <source>
        <dbReference type="Proteomes" id="UP001501319"/>
    </source>
</evidence>
<accession>A0ABN2FN29</accession>
<dbReference type="Proteomes" id="UP001501319">
    <property type="component" value="Unassembled WGS sequence"/>
</dbReference>
<dbReference type="Pfam" id="PF12146">
    <property type="entry name" value="Hydrolase_4"/>
    <property type="match status" value="1"/>
</dbReference>
<dbReference type="PIRSF" id="PIRSF017388">
    <property type="entry name" value="Esterase_lipase"/>
    <property type="match status" value="1"/>
</dbReference>
<keyword evidence="2" id="KW-0378">Hydrolase</keyword>
<dbReference type="InterPro" id="IPR022742">
    <property type="entry name" value="Hydrolase_4"/>
</dbReference>
<gene>
    <name evidence="2" type="ORF">GCM10009744_53600</name>
</gene>
<dbReference type="RefSeq" id="WP_344114901.1">
    <property type="nucleotide sequence ID" value="NZ_BAAANE010000009.1"/>
</dbReference>
<dbReference type="Gene3D" id="3.40.50.1820">
    <property type="entry name" value="alpha/beta hydrolase"/>
    <property type="match status" value="1"/>
</dbReference>